<sequence length="235" mass="26153">MSVAAPKIKLYTNHNCPWAHRAHIALTELNLPYDEEIIDLYQPRTPEFLKINPRGLVPTMEFDGEIITESAIVTTFLADTFPSKLWPASAGPQGPLVRARINFFVDAYFSKAQSNWATLLIAKTDEEEKAAVAAYLDTVTKHVDPLLVDAAPFFGGSTTITLAEVLAGSWLLRVYSLPRYGIVPSSLLDDLATKAPNFDRWAKEVVKHPSVRCIWDEEKIVEGTKGWIAKQKASI</sequence>
<proteinExistence type="predicted"/>
<accession>A0A9W9MGF6</accession>
<dbReference type="PANTHER" id="PTHR43968">
    <property type="match status" value="1"/>
</dbReference>
<evidence type="ECO:0008006" key="5">
    <source>
        <dbReference type="Google" id="ProtNLM"/>
    </source>
</evidence>
<dbReference type="Gene3D" id="1.20.1050.10">
    <property type="match status" value="1"/>
</dbReference>
<dbReference type="CDD" id="cd00570">
    <property type="entry name" value="GST_N_family"/>
    <property type="match status" value="1"/>
</dbReference>
<dbReference type="InterPro" id="IPR040079">
    <property type="entry name" value="Glutathione_S-Trfase"/>
</dbReference>
<dbReference type="Proteomes" id="UP001150879">
    <property type="component" value="Unassembled WGS sequence"/>
</dbReference>
<dbReference type="PROSITE" id="PS50405">
    <property type="entry name" value="GST_CTER"/>
    <property type="match status" value="1"/>
</dbReference>
<protein>
    <recommendedName>
        <fullName evidence="5">Thioredoxin-like protein</fullName>
    </recommendedName>
</protein>
<dbReference type="EMBL" id="JAPQKP010000003">
    <property type="protein sequence ID" value="KAJ5200827.1"/>
    <property type="molecule type" value="Genomic_DNA"/>
</dbReference>
<dbReference type="InterPro" id="IPR004045">
    <property type="entry name" value="Glutathione_S-Trfase_N"/>
</dbReference>
<dbReference type="PANTHER" id="PTHR43968:SF8">
    <property type="entry name" value="S-TRANSFERASE, PUTATIVE (AFU_ORTHOLOGUE AFUA_2G00590)-RELATED"/>
    <property type="match status" value="1"/>
</dbReference>
<dbReference type="SUPFAM" id="SSF47616">
    <property type="entry name" value="GST C-terminal domain-like"/>
    <property type="match status" value="1"/>
</dbReference>
<dbReference type="Gene3D" id="3.40.30.10">
    <property type="entry name" value="Glutaredoxin"/>
    <property type="match status" value="1"/>
</dbReference>
<evidence type="ECO:0000313" key="4">
    <source>
        <dbReference type="Proteomes" id="UP001150879"/>
    </source>
</evidence>
<dbReference type="InterPro" id="IPR010987">
    <property type="entry name" value="Glutathione-S-Trfase_C-like"/>
</dbReference>
<dbReference type="Pfam" id="PF13409">
    <property type="entry name" value="GST_N_2"/>
    <property type="match status" value="1"/>
</dbReference>
<keyword evidence="4" id="KW-1185">Reference proteome</keyword>
<dbReference type="SFLD" id="SFLDS00019">
    <property type="entry name" value="Glutathione_Transferase_(cytos"/>
    <property type="match status" value="1"/>
</dbReference>
<dbReference type="PROSITE" id="PS50404">
    <property type="entry name" value="GST_NTER"/>
    <property type="match status" value="1"/>
</dbReference>
<dbReference type="SUPFAM" id="SSF52833">
    <property type="entry name" value="Thioredoxin-like"/>
    <property type="match status" value="1"/>
</dbReference>
<dbReference type="InterPro" id="IPR036282">
    <property type="entry name" value="Glutathione-S-Trfase_C_sf"/>
</dbReference>
<dbReference type="SFLD" id="SFLDG00358">
    <property type="entry name" value="Main_(cytGST)"/>
    <property type="match status" value="1"/>
</dbReference>
<evidence type="ECO:0000313" key="3">
    <source>
        <dbReference type="EMBL" id="KAJ5200827.1"/>
    </source>
</evidence>
<gene>
    <name evidence="3" type="ORF">N7472_006031</name>
</gene>
<dbReference type="GO" id="GO:0005737">
    <property type="term" value="C:cytoplasm"/>
    <property type="evidence" value="ECO:0007669"/>
    <property type="project" value="TreeGrafter"/>
</dbReference>
<comment type="caution">
    <text evidence="3">The sequence shown here is derived from an EMBL/GenBank/DDBJ whole genome shotgun (WGS) entry which is preliminary data.</text>
</comment>
<organism evidence="3 4">
    <name type="scientific">Penicillium cf. griseofulvum</name>
    <dbReference type="NCBI Taxonomy" id="2972120"/>
    <lineage>
        <taxon>Eukaryota</taxon>
        <taxon>Fungi</taxon>
        <taxon>Dikarya</taxon>
        <taxon>Ascomycota</taxon>
        <taxon>Pezizomycotina</taxon>
        <taxon>Eurotiomycetes</taxon>
        <taxon>Eurotiomycetidae</taxon>
        <taxon>Eurotiales</taxon>
        <taxon>Aspergillaceae</taxon>
        <taxon>Penicillium</taxon>
    </lineage>
</organism>
<reference evidence="3" key="2">
    <citation type="journal article" date="2023" name="IMA Fungus">
        <title>Comparative genomic study of the Penicillium genus elucidates a diverse pangenome and 15 lateral gene transfer events.</title>
        <authorList>
            <person name="Petersen C."/>
            <person name="Sorensen T."/>
            <person name="Nielsen M.R."/>
            <person name="Sondergaard T.E."/>
            <person name="Sorensen J.L."/>
            <person name="Fitzpatrick D.A."/>
            <person name="Frisvad J.C."/>
            <person name="Nielsen K.L."/>
        </authorList>
    </citation>
    <scope>NUCLEOTIDE SEQUENCE</scope>
    <source>
        <strain evidence="3">IBT 16849</strain>
    </source>
</reference>
<evidence type="ECO:0000259" key="2">
    <source>
        <dbReference type="PROSITE" id="PS50405"/>
    </source>
</evidence>
<feature type="domain" description="GST C-terminal" evidence="2">
    <location>
        <begin position="94"/>
        <end position="235"/>
    </location>
</feature>
<dbReference type="AlphaFoldDB" id="A0A9W9MGF6"/>
<dbReference type="InterPro" id="IPR050983">
    <property type="entry name" value="GST_Omega/HSP26"/>
</dbReference>
<evidence type="ECO:0000259" key="1">
    <source>
        <dbReference type="PROSITE" id="PS50404"/>
    </source>
</evidence>
<feature type="domain" description="GST N-terminal" evidence="1">
    <location>
        <begin position="6"/>
        <end position="85"/>
    </location>
</feature>
<reference evidence="3" key="1">
    <citation type="submission" date="2022-11" db="EMBL/GenBank/DDBJ databases">
        <authorList>
            <person name="Petersen C."/>
        </authorList>
    </citation>
    <scope>NUCLEOTIDE SEQUENCE</scope>
    <source>
        <strain evidence="3">IBT 16849</strain>
    </source>
</reference>
<name>A0A9W9MGF6_9EURO</name>
<dbReference type="InterPro" id="IPR036249">
    <property type="entry name" value="Thioredoxin-like_sf"/>
</dbReference>